<dbReference type="InterPro" id="IPR014801">
    <property type="entry name" value="Mediator_Med5_fun"/>
</dbReference>
<keyword evidence="10" id="KW-1185">Reference proteome</keyword>
<dbReference type="Proteomes" id="UP000772434">
    <property type="component" value="Unassembled WGS sequence"/>
</dbReference>
<evidence type="ECO:0000256" key="2">
    <source>
        <dbReference type="ARBA" id="ARBA00008782"/>
    </source>
</evidence>
<dbReference type="GO" id="GO:0006357">
    <property type="term" value="P:regulation of transcription by RNA polymerase II"/>
    <property type="evidence" value="ECO:0007669"/>
    <property type="project" value="InterPro"/>
</dbReference>
<dbReference type="PANTHER" id="PTHR35784:SF1">
    <property type="entry name" value="MEDIATOR OF RNA POLYMERASE II TRANSCRIPTION SUBUNIT 5"/>
    <property type="match status" value="1"/>
</dbReference>
<organism evidence="9 10">
    <name type="scientific">Rhodocollybia butyracea</name>
    <dbReference type="NCBI Taxonomy" id="206335"/>
    <lineage>
        <taxon>Eukaryota</taxon>
        <taxon>Fungi</taxon>
        <taxon>Dikarya</taxon>
        <taxon>Basidiomycota</taxon>
        <taxon>Agaricomycotina</taxon>
        <taxon>Agaricomycetes</taxon>
        <taxon>Agaricomycetidae</taxon>
        <taxon>Agaricales</taxon>
        <taxon>Marasmiineae</taxon>
        <taxon>Omphalotaceae</taxon>
        <taxon>Rhodocollybia</taxon>
    </lineage>
</organism>
<keyword evidence="7" id="KW-0539">Nucleus</keyword>
<evidence type="ECO:0000256" key="4">
    <source>
        <dbReference type="ARBA" id="ARBA00023015"/>
    </source>
</evidence>
<gene>
    <name evidence="9" type="ORF">BDP27DRAFT_747058</name>
</gene>
<dbReference type="GO" id="GO:0003712">
    <property type="term" value="F:transcription coregulator activity"/>
    <property type="evidence" value="ECO:0007669"/>
    <property type="project" value="InterPro"/>
</dbReference>
<keyword evidence="6" id="KW-0804">Transcription</keyword>
<dbReference type="OrthoDB" id="5549158at2759"/>
<comment type="subcellular location">
    <subcellularLocation>
        <location evidence="1">Nucleus</location>
    </subcellularLocation>
</comment>
<accession>A0A9P5PW25</accession>
<evidence type="ECO:0000256" key="6">
    <source>
        <dbReference type="ARBA" id="ARBA00023163"/>
    </source>
</evidence>
<dbReference type="AlphaFoldDB" id="A0A9P5PW25"/>
<comment type="caution">
    <text evidence="9">The sequence shown here is derived from an EMBL/GenBank/DDBJ whole genome shotgun (WGS) entry which is preliminary data.</text>
</comment>
<keyword evidence="5" id="KW-0010">Activator</keyword>
<reference evidence="9" key="1">
    <citation type="submission" date="2020-11" db="EMBL/GenBank/DDBJ databases">
        <authorList>
            <consortium name="DOE Joint Genome Institute"/>
            <person name="Ahrendt S."/>
            <person name="Riley R."/>
            <person name="Andreopoulos W."/>
            <person name="Labutti K."/>
            <person name="Pangilinan J."/>
            <person name="Ruiz-Duenas F.J."/>
            <person name="Barrasa J.M."/>
            <person name="Sanchez-Garcia M."/>
            <person name="Camarero S."/>
            <person name="Miyauchi S."/>
            <person name="Serrano A."/>
            <person name="Linde D."/>
            <person name="Babiker R."/>
            <person name="Drula E."/>
            <person name="Ayuso-Fernandez I."/>
            <person name="Pacheco R."/>
            <person name="Padilla G."/>
            <person name="Ferreira P."/>
            <person name="Barriuso J."/>
            <person name="Kellner H."/>
            <person name="Castanera R."/>
            <person name="Alfaro M."/>
            <person name="Ramirez L."/>
            <person name="Pisabarro A.G."/>
            <person name="Kuo A."/>
            <person name="Tritt A."/>
            <person name="Lipzen A."/>
            <person name="He G."/>
            <person name="Yan M."/>
            <person name="Ng V."/>
            <person name="Cullen D."/>
            <person name="Martin F."/>
            <person name="Rosso M.-N."/>
            <person name="Henrissat B."/>
            <person name="Hibbett D."/>
            <person name="Martinez A.T."/>
            <person name="Grigoriev I.V."/>
        </authorList>
    </citation>
    <scope>NUCLEOTIDE SEQUENCE</scope>
    <source>
        <strain evidence="9">AH 40177</strain>
    </source>
</reference>
<evidence type="ECO:0000313" key="9">
    <source>
        <dbReference type="EMBL" id="KAF9069115.1"/>
    </source>
</evidence>
<evidence type="ECO:0000256" key="7">
    <source>
        <dbReference type="ARBA" id="ARBA00023242"/>
    </source>
</evidence>
<evidence type="ECO:0000256" key="1">
    <source>
        <dbReference type="ARBA" id="ARBA00004123"/>
    </source>
</evidence>
<dbReference type="EMBL" id="JADNRY010000054">
    <property type="protein sequence ID" value="KAF9069115.1"/>
    <property type="molecule type" value="Genomic_DNA"/>
</dbReference>
<sequence length="943" mass="102871">MTIPEITRNCFQCGISASKWASLCKLFLSKLSKDTSDHSREAVGNSISNSVLILYRSYPGDPALFEYLKYALRDGMISLAIFVSTFLEAARSPQLHHAATLDMLCRTALDFSSGQPPVGSIVAFDESPIVVLGVVQDALGLLEIAYSLPGSHFHQLTASSSELVILLLSCISDMSQVSTAQAGVHFQTANGLLQNYRLSSDVRAVLETFVLTLSLLMGDDAKLAREAQMMHTMQLTLGKGDIVGSSSSTDLVTLSLTFNSLISLRAGDFGAGNLQYCAAVLVGIFRWTSWSPTVFYTQVILSALVCLSQSSTITTMIWKSFVIGRLPQILVAFEKCVNADNANAETDWKHAMQNALFAVLRRNDDLLSLCDNTIARVEGSSGHSSAHPVSRLLLKEFLFLGLLEQRLAVTIDPGIVNDNTSTLRSEAQDVGITLEAYLDSKLSGEGDEPRMWLSRIRREPGCHAAFAECVKQRFVSATSQLDVEAMSHICRLLYHEQTLDALSLHISVSELIAYALHFFEIYTCETVGDPQTALSHLGHVVFFSQAILARFNLQSNTFSVDGKTMSSEFLKTTAEVYSHTSLSGGDLTTFNAWLKALCDGEGIEDTILRSTQPKTLLRIAASLVLHAIGLTVEGKMSMDELRTGVVGYFTNPLLNWTLVGIIKALLHDINHKRFNAPIHLEVLQTLLLAPSCPRLVLALCGPRVMAFLANRARKGGVASAGLNNEELQRVLTAALGAHEEARIRSAIATGPRVPLQEYPKQAIQTALNAARTTKVPSIDVERCLKVISPSKFLQVLWSELLVAASVPTEIENSRRLAVFILTALRPPTTPPLLPIFLHNILPSLIIHIDSQQPGPEQTMSAELLVALVSSVLTAHMHLELAMRSVSVKPQAVLGQTSSAMARRLVSDLRTRGKFSYTSTTLAQRLSSSQSFVTNFPVFMEVGI</sequence>
<keyword evidence="4" id="KW-0805">Transcription regulation</keyword>
<evidence type="ECO:0000256" key="5">
    <source>
        <dbReference type="ARBA" id="ARBA00023159"/>
    </source>
</evidence>
<evidence type="ECO:0000256" key="8">
    <source>
        <dbReference type="ARBA" id="ARBA00031256"/>
    </source>
</evidence>
<dbReference type="PANTHER" id="PTHR35784">
    <property type="entry name" value="MEDIATOR OF RNA POLYMERASE II TRANSCRIPTION SUBUNIT 5"/>
    <property type="match status" value="1"/>
</dbReference>
<proteinExistence type="inferred from homology"/>
<evidence type="ECO:0000256" key="3">
    <source>
        <dbReference type="ARBA" id="ARBA00020628"/>
    </source>
</evidence>
<evidence type="ECO:0000313" key="10">
    <source>
        <dbReference type="Proteomes" id="UP000772434"/>
    </source>
</evidence>
<name>A0A9P5PW25_9AGAR</name>
<comment type="similarity">
    <text evidence="2">Belongs to the Mediator complex subunit 5 family.</text>
</comment>
<protein>
    <recommendedName>
        <fullName evidence="3">Mediator of RNA polymerase II transcription subunit 5</fullName>
    </recommendedName>
    <alternativeName>
        <fullName evidence="8">Mediator complex subunit 5</fullName>
    </alternativeName>
</protein>
<dbReference type="GO" id="GO:0016592">
    <property type="term" value="C:mediator complex"/>
    <property type="evidence" value="ECO:0007669"/>
    <property type="project" value="InterPro"/>
</dbReference>